<dbReference type="EMBL" id="JAXCLX010000001">
    <property type="protein sequence ID" value="MDY0872002.1"/>
    <property type="molecule type" value="Genomic_DNA"/>
</dbReference>
<dbReference type="GO" id="GO:0016746">
    <property type="term" value="F:acyltransferase activity"/>
    <property type="evidence" value="ECO:0007669"/>
    <property type="project" value="UniProtKB-KW"/>
</dbReference>
<sequence>MPRRPARHFELDAGSSFWGALRLAGYLGVTVALSPVQLLFLLLRVRGRHLLPRLYHRLTCRIIGLDVEIRGRMSTATPTLFVSNHSSYFDIPVLGSLIEGSFVAKTEVGSWPVFGWLSKMQRTVYVDRRRGTTHRQRDDLQKRLDAGDNLVLFPEGTSNDGNRVLPFRSALLSVAEREAKGGKLVVQPVSVTYTKLNSLPMGYGNRAYLAWYGDMTLGDHLWNFARLGPARVVVEFHDPITIADFRSRKELTQHCYARVSGGVADALHGKLG</sequence>
<keyword evidence="6" id="KW-0472">Membrane</keyword>
<keyword evidence="2" id="KW-0444">Lipid biosynthesis</keyword>
<dbReference type="PANTHER" id="PTHR10434">
    <property type="entry name" value="1-ACYL-SN-GLYCEROL-3-PHOSPHATE ACYLTRANSFERASE"/>
    <property type="match status" value="1"/>
</dbReference>
<evidence type="ECO:0000313" key="8">
    <source>
        <dbReference type="EMBL" id="MDY0872002.1"/>
    </source>
</evidence>
<evidence type="ECO:0000313" key="9">
    <source>
        <dbReference type="Proteomes" id="UP001271769"/>
    </source>
</evidence>
<evidence type="ECO:0000256" key="6">
    <source>
        <dbReference type="SAM" id="Phobius"/>
    </source>
</evidence>
<dbReference type="PANTHER" id="PTHR10434:SF64">
    <property type="entry name" value="1-ACYL-SN-GLYCEROL-3-PHOSPHATE ACYLTRANSFERASE-RELATED"/>
    <property type="match status" value="1"/>
</dbReference>
<name>A0ABU5DYC2_9PROT</name>
<organism evidence="8 9">
    <name type="scientific">Dongia rigui</name>
    <dbReference type="NCBI Taxonomy" id="940149"/>
    <lineage>
        <taxon>Bacteria</taxon>
        <taxon>Pseudomonadati</taxon>
        <taxon>Pseudomonadota</taxon>
        <taxon>Alphaproteobacteria</taxon>
        <taxon>Rhodospirillales</taxon>
        <taxon>Dongiaceae</taxon>
        <taxon>Dongia</taxon>
    </lineage>
</organism>
<reference evidence="8 9" key="1">
    <citation type="journal article" date="2013" name="Antonie Van Leeuwenhoek">
        <title>Dongia rigui sp. nov., isolated from freshwater of a large wetland in Korea.</title>
        <authorList>
            <person name="Baik K.S."/>
            <person name="Hwang Y.M."/>
            <person name="Choi J.S."/>
            <person name="Kwon J."/>
            <person name="Seong C.N."/>
        </authorList>
    </citation>
    <scope>NUCLEOTIDE SEQUENCE [LARGE SCALE GENOMIC DNA]</scope>
    <source>
        <strain evidence="8 9">04SU4-P</strain>
    </source>
</reference>
<comment type="pathway">
    <text evidence="1">Lipid metabolism.</text>
</comment>
<dbReference type="CDD" id="cd07989">
    <property type="entry name" value="LPLAT_AGPAT-like"/>
    <property type="match status" value="1"/>
</dbReference>
<evidence type="ECO:0000256" key="2">
    <source>
        <dbReference type="ARBA" id="ARBA00022516"/>
    </source>
</evidence>
<keyword evidence="6" id="KW-1133">Transmembrane helix</keyword>
<protein>
    <submittedName>
        <fullName evidence="8">Lysophospholipid acyltransferase family protein</fullName>
    </submittedName>
</protein>
<dbReference type="Pfam" id="PF01553">
    <property type="entry name" value="Acyltransferase"/>
    <property type="match status" value="1"/>
</dbReference>
<feature type="transmembrane region" description="Helical" evidence="6">
    <location>
        <begin position="20"/>
        <end position="43"/>
    </location>
</feature>
<keyword evidence="3" id="KW-0808">Transferase</keyword>
<proteinExistence type="predicted"/>
<gene>
    <name evidence="8" type="ORF">SMD31_08710</name>
</gene>
<keyword evidence="6" id="KW-0812">Transmembrane</keyword>
<keyword evidence="5 8" id="KW-0012">Acyltransferase</keyword>
<comment type="caution">
    <text evidence="8">The sequence shown here is derived from an EMBL/GenBank/DDBJ whole genome shotgun (WGS) entry which is preliminary data.</text>
</comment>
<evidence type="ECO:0000256" key="3">
    <source>
        <dbReference type="ARBA" id="ARBA00022679"/>
    </source>
</evidence>
<keyword evidence="4" id="KW-0443">Lipid metabolism</keyword>
<dbReference type="Proteomes" id="UP001271769">
    <property type="component" value="Unassembled WGS sequence"/>
</dbReference>
<feature type="domain" description="Phospholipid/glycerol acyltransferase" evidence="7">
    <location>
        <begin position="79"/>
        <end position="194"/>
    </location>
</feature>
<accession>A0ABU5DYC2</accession>
<evidence type="ECO:0000259" key="7">
    <source>
        <dbReference type="SMART" id="SM00563"/>
    </source>
</evidence>
<dbReference type="InterPro" id="IPR002123">
    <property type="entry name" value="Plipid/glycerol_acylTrfase"/>
</dbReference>
<evidence type="ECO:0000256" key="5">
    <source>
        <dbReference type="ARBA" id="ARBA00023315"/>
    </source>
</evidence>
<evidence type="ECO:0000256" key="4">
    <source>
        <dbReference type="ARBA" id="ARBA00023098"/>
    </source>
</evidence>
<dbReference type="SMART" id="SM00563">
    <property type="entry name" value="PlsC"/>
    <property type="match status" value="1"/>
</dbReference>
<dbReference type="SUPFAM" id="SSF69593">
    <property type="entry name" value="Glycerol-3-phosphate (1)-acyltransferase"/>
    <property type="match status" value="1"/>
</dbReference>
<dbReference type="RefSeq" id="WP_320500422.1">
    <property type="nucleotide sequence ID" value="NZ_JAXCLX010000001.1"/>
</dbReference>
<keyword evidence="9" id="KW-1185">Reference proteome</keyword>
<evidence type="ECO:0000256" key="1">
    <source>
        <dbReference type="ARBA" id="ARBA00005189"/>
    </source>
</evidence>